<dbReference type="EMBL" id="JACHJN010000012">
    <property type="protein sequence ID" value="MBB5959738.1"/>
    <property type="molecule type" value="Genomic_DNA"/>
</dbReference>
<dbReference type="InterPro" id="IPR050366">
    <property type="entry name" value="BP-dependent_transpt_permease"/>
</dbReference>
<reference evidence="9 10" key="1">
    <citation type="submission" date="2020-08" db="EMBL/GenBank/DDBJ databases">
        <title>Genomic Encyclopedia of Type Strains, Phase III (KMG-III): the genomes of soil and plant-associated and newly described type strains.</title>
        <authorList>
            <person name="Whitman W."/>
        </authorList>
    </citation>
    <scope>NUCLEOTIDE SEQUENCE [LARGE SCALE GENOMIC DNA]</scope>
    <source>
        <strain evidence="9 10">CECT 8640</strain>
    </source>
</reference>
<dbReference type="PANTHER" id="PTHR43386">
    <property type="entry name" value="OLIGOPEPTIDE TRANSPORT SYSTEM PERMEASE PROTEIN APPC"/>
    <property type="match status" value="1"/>
</dbReference>
<dbReference type="PROSITE" id="PS50928">
    <property type="entry name" value="ABC_TM1"/>
    <property type="match status" value="1"/>
</dbReference>
<sequence>MTAELPRRTRRRAGLAGRRPSTALALGVLGVTVVMAVVPGVLAPYDPNAIDLGASLLPPSADHLLGTDNNGRDLLSRIVHGAGISLAIGVSVVLFSAVVGGGLGLIAGFRGGWVDEVIMRITDVFLSVPYILLPMVVVVALQPSLVNTTIALAAVWWPSYARLMRGQVVSVRRRPYVDSAIVLGVPTRRILLRHVLPNAVGPVVVLATTDVGFVILASAGLGFLGLGARPPTPEWGVMTSDGLGFMLDAWWYSLFPGLAIALVVLAFTILGDDVGDRFAGGSGGRTRKVRQKWSSPASD</sequence>
<dbReference type="AlphaFoldDB" id="A0A841CUB7"/>
<evidence type="ECO:0000259" key="8">
    <source>
        <dbReference type="PROSITE" id="PS50928"/>
    </source>
</evidence>
<dbReference type="Gene3D" id="1.10.3720.10">
    <property type="entry name" value="MetI-like"/>
    <property type="match status" value="1"/>
</dbReference>
<feature type="domain" description="ABC transmembrane type-1" evidence="8">
    <location>
        <begin position="82"/>
        <end position="271"/>
    </location>
</feature>
<evidence type="ECO:0000256" key="3">
    <source>
        <dbReference type="ARBA" id="ARBA00022475"/>
    </source>
</evidence>
<evidence type="ECO:0000256" key="4">
    <source>
        <dbReference type="ARBA" id="ARBA00022692"/>
    </source>
</evidence>
<keyword evidence="10" id="KW-1185">Reference proteome</keyword>
<name>A0A841CUB7_9PSEU</name>
<proteinExistence type="inferred from homology"/>
<evidence type="ECO:0000256" key="6">
    <source>
        <dbReference type="ARBA" id="ARBA00023136"/>
    </source>
</evidence>
<feature type="transmembrane region" description="Helical" evidence="7">
    <location>
        <begin position="121"/>
        <end position="139"/>
    </location>
</feature>
<accession>A0A841CUB7</accession>
<protein>
    <submittedName>
        <fullName evidence="9">Peptide/nickel transport system permease protein</fullName>
    </submittedName>
</protein>
<evidence type="ECO:0000313" key="10">
    <source>
        <dbReference type="Proteomes" id="UP000547510"/>
    </source>
</evidence>
<dbReference type="InterPro" id="IPR035906">
    <property type="entry name" value="MetI-like_sf"/>
</dbReference>
<evidence type="ECO:0000256" key="7">
    <source>
        <dbReference type="RuleBase" id="RU363032"/>
    </source>
</evidence>
<feature type="transmembrane region" description="Helical" evidence="7">
    <location>
        <begin position="249"/>
        <end position="270"/>
    </location>
</feature>
<dbReference type="SUPFAM" id="SSF161098">
    <property type="entry name" value="MetI-like"/>
    <property type="match status" value="1"/>
</dbReference>
<keyword evidence="4 7" id="KW-0812">Transmembrane</keyword>
<evidence type="ECO:0000256" key="2">
    <source>
        <dbReference type="ARBA" id="ARBA00022448"/>
    </source>
</evidence>
<comment type="similarity">
    <text evidence="7">Belongs to the binding-protein-dependent transport system permease family.</text>
</comment>
<evidence type="ECO:0000256" key="1">
    <source>
        <dbReference type="ARBA" id="ARBA00004651"/>
    </source>
</evidence>
<keyword evidence="3" id="KW-1003">Cell membrane</keyword>
<comment type="caution">
    <text evidence="9">The sequence shown here is derived from an EMBL/GenBank/DDBJ whole genome shotgun (WGS) entry which is preliminary data.</text>
</comment>
<dbReference type="InterPro" id="IPR000515">
    <property type="entry name" value="MetI-like"/>
</dbReference>
<dbReference type="PANTHER" id="PTHR43386:SF1">
    <property type="entry name" value="D,D-DIPEPTIDE TRANSPORT SYSTEM PERMEASE PROTEIN DDPC-RELATED"/>
    <property type="match status" value="1"/>
</dbReference>
<keyword evidence="2 7" id="KW-0813">Transport</keyword>
<feature type="transmembrane region" description="Helical" evidence="7">
    <location>
        <begin position="84"/>
        <end position="109"/>
    </location>
</feature>
<organism evidence="9 10">
    <name type="scientific">Saccharothrix tamanrassetensis</name>
    <dbReference type="NCBI Taxonomy" id="1051531"/>
    <lineage>
        <taxon>Bacteria</taxon>
        <taxon>Bacillati</taxon>
        <taxon>Actinomycetota</taxon>
        <taxon>Actinomycetes</taxon>
        <taxon>Pseudonocardiales</taxon>
        <taxon>Pseudonocardiaceae</taxon>
        <taxon>Saccharothrix</taxon>
    </lineage>
</organism>
<gene>
    <name evidence="9" type="ORF">FHS29_006359</name>
</gene>
<dbReference type="CDD" id="cd06261">
    <property type="entry name" value="TM_PBP2"/>
    <property type="match status" value="1"/>
</dbReference>
<evidence type="ECO:0000313" key="9">
    <source>
        <dbReference type="EMBL" id="MBB5959738.1"/>
    </source>
</evidence>
<keyword evidence="5 7" id="KW-1133">Transmembrane helix</keyword>
<comment type="subcellular location">
    <subcellularLocation>
        <location evidence="1 7">Cell membrane</location>
        <topology evidence="1 7">Multi-pass membrane protein</topology>
    </subcellularLocation>
</comment>
<feature type="transmembrane region" description="Helical" evidence="7">
    <location>
        <begin position="199"/>
        <end position="229"/>
    </location>
</feature>
<dbReference type="GO" id="GO:0005886">
    <property type="term" value="C:plasma membrane"/>
    <property type="evidence" value="ECO:0007669"/>
    <property type="project" value="UniProtKB-SubCell"/>
</dbReference>
<keyword evidence="6 7" id="KW-0472">Membrane</keyword>
<dbReference type="Proteomes" id="UP000547510">
    <property type="component" value="Unassembled WGS sequence"/>
</dbReference>
<dbReference type="Pfam" id="PF00528">
    <property type="entry name" value="BPD_transp_1"/>
    <property type="match status" value="1"/>
</dbReference>
<evidence type="ECO:0000256" key="5">
    <source>
        <dbReference type="ARBA" id="ARBA00022989"/>
    </source>
</evidence>
<dbReference type="RefSeq" id="WP_184696910.1">
    <property type="nucleotide sequence ID" value="NZ_JACHJN010000012.1"/>
</dbReference>
<feature type="transmembrane region" description="Helical" evidence="7">
    <location>
        <begin position="21"/>
        <end position="42"/>
    </location>
</feature>
<dbReference type="GO" id="GO:0055085">
    <property type="term" value="P:transmembrane transport"/>
    <property type="evidence" value="ECO:0007669"/>
    <property type="project" value="InterPro"/>
</dbReference>